<dbReference type="AlphaFoldDB" id="A0A6A4TDG9"/>
<feature type="compositionally biased region" description="Low complexity" evidence="1">
    <location>
        <begin position="201"/>
        <end position="211"/>
    </location>
</feature>
<sequence>MSAKAGSVKGAFVLNHRYMHRADLRKFKCAPSSGEGTLSCSAPYRLESIESNLINTAVLGPLVSASRRSRQAPSILNCKRIHQKYEELKISCTDGSRRLSAVFCFLQSTGVGPSKGQRQTEDCDRLVVQRNRIVFPFFSDAGKTPVSGLFPRADCFAFRSLNSPSQNNKAPLQRCRQNMNAAALEPPPAKEAHAASQGHPASARAKAAACAESGRRYRNTPGHGYGLDRERVVEREAVKVTPRETVVEAEPAAFQPSSAGAPVISCSANGETDVEALLAKLRAL</sequence>
<evidence type="ECO:0000256" key="1">
    <source>
        <dbReference type="SAM" id="MobiDB-lite"/>
    </source>
</evidence>
<name>A0A6A4TDG9_SCOMX</name>
<feature type="region of interest" description="Disordered" evidence="1">
    <location>
        <begin position="184"/>
        <end position="229"/>
    </location>
</feature>
<evidence type="ECO:0000313" key="2">
    <source>
        <dbReference type="EMBL" id="KAF0042949.1"/>
    </source>
</evidence>
<gene>
    <name evidence="2" type="ORF">F2P81_004286</name>
</gene>
<dbReference type="Proteomes" id="UP000438429">
    <property type="component" value="Unassembled WGS sequence"/>
</dbReference>
<comment type="caution">
    <text evidence="2">The sequence shown here is derived from an EMBL/GenBank/DDBJ whole genome shotgun (WGS) entry which is preliminary data.</text>
</comment>
<accession>A0A6A4TDG9</accession>
<proteinExistence type="predicted"/>
<dbReference type="EMBL" id="VEVO01000004">
    <property type="protein sequence ID" value="KAF0042949.1"/>
    <property type="molecule type" value="Genomic_DNA"/>
</dbReference>
<protein>
    <submittedName>
        <fullName evidence="2">Uncharacterized protein</fullName>
    </submittedName>
</protein>
<organism evidence="2 3">
    <name type="scientific">Scophthalmus maximus</name>
    <name type="common">Turbot</name>
    <name type="synonym">Psetta maxima</name>
    <dbReference type="NCBI Taxonomy" id="52904"/>
    <lineage>
        <taxon>Eukaryota</taxon>
        <taxon>Metazoa</taxon>
        <taxon>Chordata</taxon>
        <taxon>Craniata</taxon>
        <taxon>Vertebrata</taxon>
        <taxon>Euteleostomi</taxon>
        <taxon>Actinopterygii</taxon>
        <taxon>Neopterygii</taxon>
        <taxon>Teleostei</taxon>
        <taxon>Neoteleostei</taxon>
        <taxon>Acanthomorphata</taxon>
        <taxon>Carangaria</taxon>
        <taxon>Pleuronectiformes</taxon>
        <taxon>Pleuronectoidei</taxon>
        <taxon>Scophthalmidae</taxon>
        <taxon>Scophthalmus</taxon>
    </lineage>
</organism>
<reference evidence="2 3" key="1">
    <citation type="submission" date="2019-06" db="EMBL/GenBank/DDBJ databases">
        <title>Draft genomes of female and male turbot (Scophthalmus maximus).</title>
        <authorList>
            <person name="Xu H."/>
            <person name="Xu X.-W."/>
            <person name="Shao C."/>
            <person name="Chen S."/>
        </authorList>
    </citation>
    <scope>NUCLEOTIDE SEQUENCE [LARGE SCALE GENOMIC DNA]</scope>
    <source>
        <strain evidence="2">Ysfricsl-2016a</strain>
        <tissue evidence="2">Blood</tissue>
    </source>
</reference>
<evidence type="ECO:0000313" key="3">
    <source>
        <dbReference type="Proteomes" id="UP000438429"/>
    </source>
</evidence>